<dbReference type="GO" id="GO:0006397">
    <property type="term" value="P:mRNA processing"/>
    <property type="evidence" value="ECO:0007669"/>
    <property type="project" value="UniProtKB-KW"/>
</dbReference>
<dbReference type="GO" id="GO:0016787">
    <property type="term" value="F:hydrolase activity"/>
    <property type="evidence" value="ECO:0007669"/>
    <property type="project" value="UniProtKB-KW"/>
</dbReference>
<evidence type="ECO:0000256" key="9">
    <source>
        <dbReference type="ARBA" id="ARBA00023187"/>
    </source>
</evidence>
<dbReference type="PANTHER" id="PTHR18934">
    <property type="entry name" value="ATP-DEPENDENT RNA HELICASE"/>
    <property type="match status" value="1"/>
</dbReference>
<evidence type="ECO:0000256" key="2">
    <source>
        <dbReference type="ARBA" id="ARBA00012552"/>
    </source>
</evidence>
<dbReference type="InterPro" id="IPR002464">
    <property type="entry name" value="DNA/RNA_helicase_DEAH_CS"/>
</dbReference>
<dbReference type="SMART" id="SM00847">
    <property type="entry name" value="HA2"/>
    <property type="match status" value="1"/>
</dbReference>
<name>A0AAV7HH53_DENCH</name>
<dbReference type="FunFam" id="3.40.50.300:FF:000007">
    <property type="entry name" value="Pre-mRNA-splicing factor ATP-dependent RNA helicase"/>
    <property type="match status" value="1"/>
</dbReference>
<evidence type="ECO:0000259" key="11">
    <source>
        <dbReference type="PROSITE" id="PS51192"/>
    </source>
</evidence>
<dbReference type="InterPro" id="IPR007502">
    <property type="entry name" value="Helicase-assoc_dom"/>
</dbReference>
<comment type="similarity">
    <text evidence="1">Belongs to the DEAD box helicase family. DEAH subfamily.</text>
</comment>
<dbReference type="Pfam" id="PF07717">
    <property type="entry name" value="OB_NTP_bind"/>
    <property type="match status" value="1"/>
</dbReference>
<dbReference type="PROSITE" id="PS51192">
    <property type="entry name" value="HELICASE_ATP_BIND_1"/>
    <property type="match status" value="1"/>
</dbReference>
<keyword evidence="5" id="KW-0547">Nucleotide-binding</keyword>
<reference evidence="13 14" key="1">
    <citation type="journal article" date="2021" name="Hortic Res">
        <title>Chromosome-scale assembly of the Dendrobium chrysotoxum genome enhances the understanding of orchid evolution.</title>
        <authorList>
            <person name="Zhang Y."/>
            <person name="Zhang G.Q."/>
            <person name="Zhang D."/>
            <person name="Liu X.D."/>
            <person name="Xu X.Y."/>
            <person name="Sun W.H."/>
            <person name="Yu X."/>
            <person name="Zhu X."/>
            <person name="Wang Z.W."/>
            <person name="Zhao X."/>
            <person name="Zhong W.Y."/>
            <person name="Chen H."/>
            <person name="Yin W.L."/>
            <person name="Huang T."/>
            <person name="Niu S.C."/>
            <person name="Liu Z.J."/>
        </authorList>
    </citation>
    <scope>NUCLEOTIDE SEQUENCE [LARGE SCALE GENOMIC DNA]</scope>
    <source>
        <strain evidence="13">Lindl</strain>
    </source>
</reference>
<keyword evidence="8" id="KW-0067">ATP-binding</keyword>
<evidence type="ECO:0000256" key="5">
    <source>
        <dbReference type="ARBA" id="ARBA00022741"/>
    </source>
</evidence>
<dbReference type="PROSITE" id="PS00690">
    <property type="entry name" value="DEAH_ATP_HELICASE"/>
    <property type="match status" value="1"/>
</dbReference>
<evidence type="ECO:0000256" key="10">
    <source>
        <dbReference type="ARBA" id="ARBA00047984"/>
    </source>
</evidence>
<dbReference type="Pfam" id="PF00270">
    <property type="entry name" value="DEAD"/>
    <property type="match status" value="1"/>
</dbReference>
<dbReference type="SMART" id="SM00487">
    <property type="entry name" value="DEXDc"/>
    <property type="match status" value="1"/>
</dbReference>
<keyword evidence="4" id="KW-0747">Spliceosome</keyword>
<dbReference type="SUPFAM" id="SSF52540">
    <property type="entry name" value="P-loop containing nucleoside triphosphate hydrolases"/>
    <property type="match status" value="1"/>
</dbReference>
<proteinExistence type="inferred from homology"/>
<feature type="domain" description="Helicase ATP-binding" evidence="11">
    <location>
        <begin position="61"/>
        <end position="253"/>
    </location>
</feature>
<dbReference type="PANTHER" id="PTHR18934:SF118">
    <property type="entry name" value="ATP-DEPENDENT RNA HELICASE DHX33"/>
    <property type="match status" value="1"/>
</dbReference>
<dbReference type="GO" id="GO:0005730">
    <property type="term" value="C:nucleolus"/>
    <property type="evidence" value="ECO:0007669"/>
    <property type="project" value="TreeGrafter"/>
</dbReference>
<dbReference type="AlphaFoldDB" id="A0AAV7HH53"/>
<dbReference type="GO" id="GO:0005524">
    <property type="term" value="F:ATP binding"/>
    <property type="evidence" value="ECO:0007669"/>
    <property type="project" value="UniProtKB-KW"/>
</dbReference>
<accession>A0AAV7HH53</accession>
<keyword evidence="3" id="KW-0507">mRNA processing</keyword>
<dbReference type="EMBL" id="JAGFBR010000005">
    <property type="protein sequence ID" value="KAH0466760.1"/>
    <property type="molecule type" value="Genomic_DNA"/>
</dbReference>
<organism evidence="13 14">
    <name type="scientific">Dendrobium chrysotoxum</name>
    <name type="common">Orchid</name>
    <dbReference type="NCBI Taxonomy" id="161865"/>
    <lineage>
        <taxon>Eukaryota</taxon>
        <taxon>Viridiplantae</taxon>
        <taxon>Streptophyta</taxon>
        <taxon>Embryophyta</taxon>
        <taxon>Tracheophyta</taxon>
        <taxon>Spermatophyta</taxon>
        <taxon>Magnoliopsida</taxon>
        <taxon>Liliopsida</taxon>
        <taxon>Asparagales</taxon>
        <taxon>Orchidaceae</taxon>
        <taxon>Epidendroideae</taxon>
        <taxon>Malaxideae</taxon>
        <taxon>Dendrobiinae</taxon>
        <taxon>Dendrobium</taxon>
    </lineage>
</organism>
<dbReference type="Pfam" id="PF21010">
    <property type="entry name" value="HA2_C"/>
    <property type="match status" value="1"/>
</dbReference>
<evidence type="ECO:0000256" key="8">
    <source>
        <dbReference type="ARBA" id="ARBA00022840"/>
    </source>
</evidence>
<dbReference type="GO" id="GO:0003724">
    <property type="term" value="F:RNA helicase activity"/>
    <property type="evidence" value="ECO:0007669"/>
    <property type="project" value="UniProtKB-EC"/>
</dbReference>
<keyword evidence="6" id="KW-0378">Hydrolase</keyword>
<dbReference type="InterPro" id="IPR011709">
    <property type="entry name" value="DEAD-box_helicase_OB_fold"/>
</dbReference>
<feature type="domain" description="Helicase C-terminal" evidence="12">
    <location>
        <begin position="278"/>
        <end position="450"/>
    </location>
</feature>
<sequence>MSEGACERRCFPSISRSPLKEQKMVNLNEGSKTSNKSLDRKHWILQQRRSLPIASVERRLVDEVRKNDTIIIVGETGSGKTTQLPQYLFNAGFCRDGKVIGITQPRRVAAVTVAKRVAEECDVQLGQKVGYAIRFEDATSTSTRIKYMTDGLLLREALLDPILSRYSVIIVDEAHERTVHTDVLLGLLKKVQDARLKQHKLDKPYINNVVKFDNECHSSNMKFAPLKLIIMSASLDAKGFSEYFCGAKAVYVQGRQYPVDILYTYHPEPDYVDATLITIFQIHLDDGPGDILAFLTGQEEIELVDMLVHERLKQLPECSRNILTVPIYSSLPSEQQMNVFRPTPSNFRKVILATNIAETSVTIPGVKYVIDPGVVKSRYYNPVTGMESLIIMPISKAQALQRSGRAGREGPGKCFRLYPESEFWKLIDSTVPEIKRCSLSNVVLQLKALGFDDIIGFDFMDKPTRSAIKQSLQELYLLGALTDDCKLSDPVGIQMARFPLDPIYSKALILSGEFKCLEEMLIVVAMLSVESIFYSPREKLEESVVIIYEMALLYFSPPVIFYYKARSAWKKFSSPDGDHLTLVTIFRAAVEYREKIRSATNKEKAIDKSLSRWCRDNFINNRSLKHALDVHSQIKVYLEQMDMSLSSCGDDVLQFRRCLTASFFLNAAEKQPDGSYRVKANGQNVQIHPSSVLFRTKPECIIFTELIQTNQIYVRNISRAWMPELSQYYDVES</sequence>
<dbReference type="InterPro" id="IPR048333">
    <property type="entry name" value="HA2_WH"/>
</dbReference>
<dbReference type="CDD" id="cd17978">
    <property type="entry name" value="DEXHc_DHX33"/>
    <property type="match status" value="1"/>
</dbReference>
<dbReference type="GO" id="GO:0045943">
    <property type="term" value="P:positive regulation of transcription by RNA polymerase I"/>
    <property type="evidence" value="ECO:0007669"/>
    <property type="project" value="TreeGrafter"/>
</dbReference>
<dbReference type="InterPro" id="IPR014001">
    <property type="entry name" value="Helicase_ATP-bd"/>
</dbReference>
<dbReference type="Pfam" id="PF04408">
    <property type="entry name" value="WHD_HA2"/>
    <property type="match status" value="1"/>
</dbReference>
<dbReference type="GO" id="GO:0003725">
    <property type="term" value="F:double-stranded RNA binding"/>
    <property type="evidence" value="ECO:0007669"/>
    <property type="project" value="TreeGrafter"/>
</dbReference>
<dbReference type="Gene3D" id="3.40.50.300">
    <property type="entry name" value="P-loop containing nucleotide triphosphate hydrolases"/>
    <property type="match status" value="2"/>
</dbReference>
<comment type="catalytic activity">
    <reaction evidence="10">
        <text>ATP + H2O = ADP + phosphate + H(+)</text>
        <dbReference type="Rhea" id="RHEA:13065"/>
        <dbReference type="ChEBI" id="CHEBI:15377"/>
        <dbReference type="ChEBI" id="CHEBI:15378"/>
        <dbReference type="ChEBI" id="CHEBI:30616"/>
        <dbReference type="ChEBI" id="CHEBI:43474"/>
        <dbReference type="ChEBI" id="CHEBI:456216"/>
        <dbReference type="EC" id="3.6.4.13"/>
    </reaction>
</comment>
<dbReference type="PROSITE" id="PS51194">
    <property type="entry name" value="HELICASE_CTER"/>
    <property type="match status" value="1"/>
</dbReference>
<dbReference type="InterPro" id="IPR011545">
    <property type="entry name" value="DEAD/DEAH_box_helicase_dom"/>
</dbReference>
<evidence type="ECO:0000313" key="14">
    <source>
        <dbReference type="Proteomes" id="UP000775213"/>
    </source>
</evidence>
<keyword evidence="7" id="KW-0347">Helicase</keyword>
<dbReference type="InterPro" id="IPR027417">
    <property type="entry name" value="P-loop_NTPase"/>
</dbReference>
<dbReference type="Gene3D" id="1.20.120.1080">
    <property type="match status" value="1"/>
</dbReference>
<comment type="caution">
    <text evidence="13">The sequence shown here is derived from an EMBL/GenBank/DDBJ whole genome shotgun (WGS) entry which is preliminary data.</text>
</comment>
<dbReference type="InterPro" id="IPR001650">
    <property type="entry name" value="Helicase_C-like"/>
</dbReference>
<dbReference type="Proteomes" id="UP000775213">
    <property type="component" value="Unassembled WGS sequence"/>
</dbReference>
<dbReference type="GO" id="GO:0008380">
    <property type="term" value="P:RNA splicing"/>
    <property type="evidence" value="ECO:0007669"/>
    <property type="project" value="UniProtKB-KW"/>
</dbReference>
<dbReference type="EC" id="3.6.4.13" evidence="2"/>
<evidence type="ECO:0000256" key="4">
    <source>
        <dbReference type="ARBA" id="ARBA00022728"/>
    </source>
</evidence>
<dbReference type="GO" id="GO:0005681">
    <property type="term" value="C:spliceosomal complex"/>
    <property type="evidence" value="ECO:0007669"/>
    <property type="project" value="UniProtKB-KW"/>
</dbReference>
<keyword evidence="14" id="KW-1185">Reference proteome</keyword>
<dbReference type="FunFam" id="3.40.50.300:FF:000578">
    <property type="entry name" value="probable ATP-dependent RNA helicase DHX35"/>
    <property type="match status" value="1"/>
</dbReference>
<gene>
    <name evidence="13" type="ORF">IEQ34_003998</name>
</gene>
<evidence type="ECO:0000256" key="7">
    <source>
        <dbReference type="ARBA" id="ARBA00022806"/>
    </source>
</evidence>
<evidence type="ECO:0000259" key="12">
    <source>
        <dbReference type="PROSITE" id="PS51194"/>
    </source>
</evidence>
<evidence type="ECO:0000256" key="6">
    <source>
        <dbReference type="ARBA" id="ARBA00022801"/>
    </source>
</evidence>
<evidence type="ECO:0000313" key="13">
    <source>
        <dbReference type="EMBL" id="KAH0466760.1"/>
    </source>
</evidence>
<evidence type="ECO:0000256" key="3">
    <source>
        <dbReference type="ARBA" id="ARBA00022664"/>
    </source>
</evidence>
<dbReference type="SMART" id="SM00490">
    <property type="entry name" value="HELICc"/>
    <property type="match status" value="1"/>
</dbReference>
<keyword evidence="9" id="KW-0508">mRNA splicing</keyword>
<dbReference type="Pfam" id="PF00271">
    <property type="entry name" value="Helicase_C"/>
    <property type="match status" value="1"/>
</dbReference>
<evidence type="ECO:0000256" key="1">
    <source>
        <dbReference type="ARBA" id="ARBA00008792"/>
    </source>
</evidence>
<dbReference type="CDD" id="cd18791">
    <property type="entry name" value="SF2_C_RHA"/>
    <property type="match status" value="1"/>
</dbReference>
<protein>
    <recommendedName>
        <fullName evidence="2">RNA helicase</fullName>
        <ecNumber evidence="2">3.6.4.13</ecNumber>
    </recommendedName>
</protein>